<evidence type="ECO:0000256" key="3">
    <source>
        <dbReference type="ARBA" id="ARBA00022763"/>
    </source>
</evidence>
<evidence type="ECO:0000256" key="5">
    <source>
        <dbReference type="ARBA" id="ARBA00023124"/>
    </source>
</evidence>
<dbReference type="GO" id="GO:0106300">
    <property type="term" value="P:protein-DNA covalent cross-linking repair"/>
    <property type="evidence" value="ECO:0007669"/>
    <property type="project" value="InterPro"/>
</dbReference>
<evidence type="ECO:0000313" key="9">
    <source>
        <dbReference type="EMBL" id="VEU22305.1"/>
    </source>
</evidence>
<evidence type="ECO:0000256" key="2">
    <source>
        <dbReference type="ARBA" id="ARBA00022670"/>
    </source>
</evidence>
<evidence type="ECO:0000256" key="4">
    <source>
        <dbReference type="ARBA" id="ARBA00022801"/>
    </source>
</evidence>
<dbReference type="InterPro" id="IPR036590">
    <property type="entry name" value="SRAP-like"/>
</dbReference>
<dbReference type="InParanoid" id="A0A448YMY4"/>
<keyword evidence="3" id="KW-0227">DNA damage</keyword>
<dbReference type="AlphaFoldDB" id="A0A448YMY4"/>
<evidence type="ECO:0000313" key="10">
    <source>
        <dbReference type="Proteomes" id="UP000290900"/>
    </source>
</evidence>
<gene>
    <name evidence="9" type="ORF">BRENAR_LOCUS3036</name>
</gene>
<organism evidence="9 10">
    <name type="scientific">Brettanomyces naardenensis</name>
    <name type="common">Yeast</name>
    <dbReference type="NCBI Taxonomy" id="13370"/>
    <lineage>
        <taxon>Eukaryota</taxon>
        <taxon>Fungi</taxon>
        <taxon>Dikarya</taxon>
        <taxon>Ascomycota</taxon>
        <taxon>Saccharomycotina</taxon>
        <taxon>Pichiomycetes</taxon>
        <taxon>Pichiales</taxon>
        <taxon>Pichiaceae</taxon>
        <taxon>Brettanomyces</taxon>
    </lineage>
</organism>
<dbReference type="PANTHER" id="PTHR13604">
    <property type="entry name" value="DC12-RELATED"/>
    <property type="match status" value="1"/>
</dbReference>
<comment type="similarity">
    <text evidence="1">Belongs to the SOS response-associated peptidase family.</text>
</comment>
<dbReference type="Proteomes" id="UP000290900">
    <property type="component" value="Unassembled WGS sequence"/>
</dbReference>
<feature type="region of interest" description="Disordered" evidence="8">
    <location>
        <begin position="314"/>
        <end position="333"/>
    </location>
</feature>
<keyword evidence="7" id="KW-0456">Lyase</keyword>
<protein>
    <submittedName>
        <fullName evidence="9">DEKNAAC103451</fullName>
    </submittedName>
</protein>
<sequence length="333" mass="39383">MCGRYALPIEPKDLPAEFGKQNLPVDKEADSELSTSHRYNIGPMQYAPVYYLYRSKYSNGEAVENPSEQHILRYMKWSMIPHWVKSKEELKKNIPTFNARYERIGKNRLWQTAVNQRCVIPIKGYFEWTQKPQNGAKIKQPYYIKRKDDKLMFLAGLYSRSIIDGKEVFSYTIITYDAPKCLQWLHERMPLVLDPEKDEFWEWLGNGEKKKWDDVKGLLKIYSEKEGTLEWYKVDREVGNTRNEDKKFVRKLKEGNIWKIVTNKPGPKSERSEVKVEEEVESVKPEDKYEQGDGIKVDPEKVKAEIKPTVKVKVEKRQATLDESPRKRQRQRK</sequence>
<feature type="compositionally biased region" description="Basic and acidic residues" evidence="8">
    <location>
        <begin position="314"/>
        <end position="326"/>
    </location>
</feature>
<keyword evidence="4" id="KW-0378">Hydrolase</keyword>
<dbReference type="GO" id="GO:0008233">
    <property type="term" value="F:peptidase activity"/>
    <property type="evidence" value="ECO:0007669"/>
    <property type="project" value="UniProtKB-KW"/>
</dbReference>
<accession>A0A448YMY4</accession>
<dbReference type="InterPro" id="IPR003738">
    <property type="entry name" value="SRAP"/>
</dbReference>
<dbReference type="SUPFAM" id="SSF143081">
    <property type="entry name" value="BB1717-like"/>
    <property type="match status" value="1"/>
</dbReference>
<feature type="region of interest" description="Disordered" evidence="8">
    <location>
        <begin position="263"/>
        <end position="302"/>
    </location>
</feature>
<proteinExistence type="inferred from homology"/>
<reference evidence="9 10" key="1">
    <citation type="submission" date="2018-12" db="EMBL/GenBank/DDBJ databases">
        <authorList>
            <person name="Tiukova I."/>
            <person name="Dainat J."/>
        </authorList>
    </citation>
    <scope>NUCLEOTIDE SEQUENCE [LARGE SCALE GENOMIC DNA]</scope>
</reference>
<keyword evidence="5" id="KW-0190">Covalent protein-DNA linkage</keyword>
<evidence type="ECO:0000256" key="8">
    <source>
        <dbReference type="SAM" id="MobiDB-lite"/>
    </source>
</evidence>
<keyword evidence="6" id="KW-0238">DNA-binding</keyword>
<dbReference type="OrthoDB" id="2111841at2759"/>
<keyword evidence="10" id="KW-1185">Reference proteome</keyword>
<evidence type="ECO:0000256" key="1">
    <source>
        <dbReference type="ARBA" id="ARBA00008136"/>
    </source>
</evidence>
<dbReference type="PANTHER" id="PTHR13604:SF0">
    <property type="entry name" value="ABASIC SITE PROCESSING PROTEIN HMCES"/>
    <property type="match status" value="1"/>
</dbReference>
<feature type="compositionally biased region" description="Basic and acidic residues" evidence="8">
    <location>
        <begin position="267"/>
        <end position="302"/>
    </location>
</feature>
<dbReference type="Gene3D" id="3.90.1680.10">
    <property type="entry name" value="SOS response associated peptidase-like"/>
    <property type="match status" value="1"/>
</dbReference>
<evidence type="ECO:0000256" key="7">
    <source>
        <dbReference type="ARBA" id="ARBA00023239"/>
    </source>
</evidence>
<keyword evidence="2" id="KW-0645">Protease</keyword>
<dbReference type="GO" id="GO:0006508">
    <property type="term" value="P:proteolysis"/>
    <property type="evidence" value="ECO:0007669"/>
    <property type="project" value="UniProtKB-KW"/>
</dbReference>
<dbReference type="GO" id="GO:0016829">
    <property type="term" value="F:lyase activity"/>
    <property type="evidence" value="ECO:0007669"/>
    <property type="project" value="UniProtKB-KW"/>
</dbReference>
<dbReference type="FunCoup" id="A0A448YMY4">
    <property type="interactions" value="634"/>
</dbReference>
<name>A0A448YMY4_BRENA</name>
<dbReference type="Pfam" id="PF02586">
    <property type="entry name" value="SRAP"/>
    <property type="match status" value="1"/>
</dbReference>
<dbReference type="EMBL" id="CAACVR010000023">
    <property type="protein sequence ID" value="VEU22305.1"/>
    <property type="molecule type" value="Genomic_DNA"/>
</dbReference>
<evidence type="ECO:0000256" key="6">
    <source>
        <dbReference type="ARBA" id="ARBA00023125"/>
    </source>
</evidence>
<dbReference type="GO" id="GO:0003697">
    <property type="term" value="F:single-stranded DNA binding"/>
    <property type="evidence" value="ECO:0007669"/>
    <property type="project" value="InterPro"/>
</dbReference>
<dbReference type="STRING" id="13370.A0A448YMY4"/>